<evidence type="ECO:0000256" key="2">
    <source>
        <dbReference type="SAM" id="Phobius"/>
    </source>
</evidence>
<feature type="domain" description="Insertion element IS402-like" evidence="3">
    <location>
        <begin position="7"/>
        <end position="82"/>
    </location>
</feature>
<gene>
    <name evidence="4" type="ORF">SAMN05192564_104379</name>
</gene>
<dbReference type="Proteomes" id="UP000198638">
    <property type="component" value="Unassembled WGS sequence"/>
</dbReference>
<reference evidence="5" key="1">
    <citation type="submission" date="2016-10" db="EMBL/GenBank/DDBJ databases">
        <authorList>
            <person name="Varghese N."/>
            <person name="Submissions S."/>
        </authorList>
    </citation>
    <scope>NUCLEOTIDE SEQUENCE [LARGE SCALE GENOMIC DNA]</scope>
    <source>
        <strain evidence="5">LMG 24000</strain>
    </source>
</reference>
<feature type="region of interest" description="Disordered" evidence="1">
    <location>
        <begin position="104"/>
        <end position="134"/>
    </location>
</feature>
<dbReference type="InterPro" id="IPR025161">
    <property type="entry name" value="IS402-like_dom"/>
</dbReference>
<dbReference type="PANTHER" id="PTHR46637">
    <property type="entry name" value="TIS1421-TRANSPOSASE PROTEIN A"/>
    <property type="match status" value="1"/>
</dbReference>
<evidence type="ECO:0000313" key="4">
    <source>
        <dbReference type="EMBL" id="SEA96667.1"/>
    </source>
</evidence>
<evidence type="ECO:0000259" key="3">
    <source>
        <dbReference type="Pfam" id="PF13340"/>
    </source>
</evidence>
<evidence type="ECO:0000256" key="1">
    <source>
        <dbReference type="SAM" id="MobiDB-lite"/>
    </source>
</evidence>
<dbReference type="Pfam" id="PF13340">
    <property type="entry name" value="DUF4096"/>
    <property type="match status" value="1"/>
</dbReference>
<dbReference type="EMBL" id="FNRQ01000004">
    <property type="protein sequence ID" value="SEA96667.1"/>
    <property type="molecule type" value="Genomic_DNA"/>
</dbReference>
<sequence length="134" mass="14980">MALHRDLTDAQWSSVEGLFIAFRARKDPRGRPTRNTRMVLNGVLWVLASGAAWAALPTRYPDYRTCHRRFKVWFDSGVLQRAMHDLYGETGDAMCEAVIARMHRPQPGGQGASAGTPASGRWQNRARPMARAAD</sequence>
<dbReference type="RefSeq" id="WP_176954178.1">
    <property type="nucleotide sequence ID" value="NZ_FNRQ01000004.1"/>
</dbReference>
<dbReference type="InterPro" id="IPR052909">
    <property type="entry name" value="Transposase_6_like"/>
</dbReference>
<keyword evidence="2" id="KW-1133">Transmembrane helix</keyword>
<feature type="transmembrane region" description="Helical" evidence="2">
    <location>
        <begin position="38"/>
        <end position="56"/>
    </location>
</feature>
<keyword evidence="2" id="KW-0472">Membrane</keyword>
<protein>
    <submittedName>
        <fullName evidence="4">Transposase</fullName>
    </submittedName>
</protein>
<evidence type="ECO:0000313" key="5">
    <source>
        <dbReference type="Proteomes" id="UP000198638"/>
    </source>
</evidence>
<dbReference type="PANTHER" id="PTHR46637:SF1">
    <property type="entry name" value="BLL5188 PROTEIN"/>
    <property type="match status" value="1"/>
</dbReference>
<proteinExistence type="predicted"/>
<dbReference type="AlphaFoldDB" id="A0A1H4FHZ1"/>
<keyword evidence="2" id="KW-0812">Transmembrane</keyword>
<accession>A0A1H4FHZ1</accession>
<organism evidence="4 5">
    <name type="scientific">Paraburkholderia sartisoli</name>
    <dbReference type="NCBI Taxonomy" id="83784"/>
    <lineage>
        <taxon>Bacteria</taxon>
        <taxon>Pseudomonadati</taxon>
        <taxon>Pseudomonadota</taxon>
        <taxon>Betaproteobacteria</taxon>
        <taxon>Burkholderiales</taxon>
        <taxon>Burkholderiaceae</taxon>
        <taxon>Paraburkholderia</taxon>
    </lineage>
</organism>
<name>A0A1H4FHZ1_9BURK</name>
<keyword evidence="5" id="KW-1185">Reference proteome</keyword>